<keyword evidence="3" id="KW-1185">Reference proteome</keyword>
<accession>A0A8T0QG84</accession>
<protein>
    <submittedName>
        <fullName evidence="2">Uncharacterized protein</fullName>
    </submittedName>
</protein>
<feature type="region of interest" description="Disordered" evidence="1">
    <location>
        <begin position="23"/>
        <end position="42"/>
    </location>
</feature>
<name>A0A8T0QG84_PANVG</name>
<evidence type="ECO:0000256" key="1">
    <source>
        <dbReference type="SAM" id="MobiDB-lite"/>
    </source>
</evidence>
<organism evidence="2 3">
    <name type="scientific">Panicum virgatum</name>
    <name type="common">Blackwell switchgrass</name>
    <dbReference type="NCBI Taxonomy" id="38727"/>
    <lineage>
        <taxon>Eukaryota</taxon>
        <taxon>Viridiplantae</taxon>
        <taxon>Streptophyta</taxon>
        <taxon>Embryophyta</taxon>
        <taxon>Tracheophyta</taxon>
        <taxon>Spermatophyta</taxon>
        <taxon>Magnoliopsida</taxon>
        <taxon>Liliopsida</taxon>
        <taxon>Poales</taxon>
        <taxon>Poaceae</taxon>
        <taxon>PACMAD clade</taxon>
        <taxon>Panicoideae</taxon>
        <taxon>Panicodae</taxon>
        <taxon>Paniceae</taxon>
        <taxon>Panicinae</taxon>
        <taxon>Panicum</taxon>
        <taxon>Panicum sect. Hiantes</taxon>
    </lineage>
</organism>
<proteinExistence type="predicted"/>
<feature type="compositionally biased region" description="Basic and acidic residues" evidence="1">
    <location>
        <begin position="242"/>
        <end position="252"/>
    </location>
</feature>
<dbReference type="EMBL" id="CM029049">
    <property type="protein sequence ID" value="KAG2572753.1"/>
    <property type="molecule type" value="Genomic_DNA"/>
</dbReference>
<sequence>MAIAFAAVKSNSRQAVAWRPIQPATAHSRSPQAPYGCKGKRRRARTHTLRLSAAGSVSRALPGFAFPFSAKTPVAALCKHHATIQSGSSRSKHGAIAFVRYRPRQPHLASARCGARHLQPLRRSSEPEEEKYRAVAAACAWRGKGTRLAMAAARRPARGRPAAKQGPRVAEPWLTSAAPSHGRAPHALAAKLQALSCPVPVRAGEEGRPRPPRRGAPPRLLTAPAARHDGGLAAPSRRPHRAARELGNRGRAESAPTPRRARPPASMASCAGVGARRRAGFFYRQPRFPDRFRSVFLTLRARRAGQPCRLIEAGRGGELVSDRARVTTAAASKMPRSLSRPPLRELE</sequence>
<gene>
    <name evidence="2" type="ORF">PVAP13_7KG200655</name>
</gene>
<evidence type="ECO:0000313" key="2">
    <source>
        <dbReference type="EMBL" id="KAG2572753.1"/>
    </source>
</evidence>
<comment type="caution">
    <text evidence="2">The sequence shown here is derived from an EMBL/GenBank/DDBJ whole genome shotgun (WGS) entry which is preliminary data.</text>
</comment>
<dbReference type="AlphaFoldDB" id="A0A8T0QG84"/>
<dbReference type="Proteomes" id="UP000823388">
    <property type="component" value="Chromosome 7K"/>
</dbReference>
<feature type="compositionally biased region" description="Low complexity" evidence="1">
    <location>
        <begin position="253"/>
        <end position="271"/>
    </location>
</feature>
<reference evidence="2" key="1">
    <citation type="submission" date="2020-05" db="EMBL/GenBank/DDBJ databases">
        <title>WGS assembly of Panicum virgatum.</title>
        <authorList>
            <person name="Lovell J.T."/>
            <person name="Jenkins J."/>
            <person name="Shu S."/>
            <person name="Juenger T.E."/>
            <person name="Schmutz J."/>
        </authorList>
    </citation>
    <scope>NUCLEOTIDE SEQUENCE</scope>
    <source>
        <strain evidence="2">AP13</strain>
    </source>
</reference>
<feature type="region of interest" description="Disordered" evidence="1">
    <location>
        <begin position="201"/>
        <end position="271"/>
    </location>
</feature>
<evidence type="ECO:0000313" key="3">
    <source>
        <dbReference type="Proteomes" id="UP000823388"/>
    </source>
</evidence>